<comment type="caution">
    <text evidence="3">The sequence shown here is derived from an EMBL/GenBank/DDBJ whole genome shotgun (WGS) entry which is preliminary data.</text>
</comment>
<dbReference type="PANTHER" id="PTHR43244:SF1">
    <property type="entry name" value="5,10-METHYLENETETRAHYDROMETHANOPTERIN REDUCTASE"/>
    <property type="match status" value="1"/>
</dbReference>
<dbReference type="InterPro" id="IPR036661">
    <property type="entry name" value="Luciferase-like_sf"/>
</dbReference>
<name>A0ABW2V7P4_9ACTN</name>
<gene>
    <name evidence="3" type="ORF">ACFQZP_02565</name>
</gene>
<proteinExistence type="predicted"/>
<evidence type="ECO:0000313" key="3">
    <source>
        <dbReference type="EMBL" id="MFD0280568.1"/>
    </source>
</evidence>
<dbReference type="Gene3D" id="3.20.20.30">
    <property type="entry name" value="Luciferase-like domain"/>
    <property type="match status" value="1"/>
</dbReference>
<dbReference type="EMBL" id="JBHTEC010000001">
    <property type="protein sequence ID" value="MFD0280568.1"/>
    <property type="molecule type" value="Genomic_DNA"/>
</dbReference>
<dbReference type="InterPro" id="IPR050564">
    <property type="entry name" value="F420-G6PD/mer"/>
</dbReference>
<dbReference type="RefSeq" id="WP_381300774.1">
    <property type="nucleotide sequence ID" value="NZ_JBHTEC010000001.1"/>
</dbReference>
<keyword evidence="4" id="KW-1185">Reference proteome</keyword>
<keyword evidence="1 3" id="KW-0560">Oxidoreductase</keyword>
<dbReference type="SUPFAM" id="SSF51679">
    <property type="entry name" value="Bacterial luciferase-like"/>
    <property type="match status" value="1"/>
</dbReference>
<dbReference type="NCBIfam" id="TIGR03564">
    <property type="entry name" value="F420_MSMEG_4879"/>
    <property type="match status" value="1"/>
</dbReference>
<dbReference type="InterPro" id="IPR011251">
    <property type="entry name" value="Luciferase-like_dom"/>
</dbReference>
<dbReference type="Pfam" id="PF00296">
    <property type="entry name" value="Bac_luciferase"/>
    <property type="match status" value="1"/>
</dbReference>
<dbReference type="EC" id="1.-.-.-" evidence="3"/>
<protein>
    <submittedName>
        <fullName evidence="3">LLM class F420-dependent oxidoreductase</fullName>
        <ecNumber evidence="3">1.-.-.-</ecNumber>
    </submittedName>
</protein>
<accession>A0ABW2V7P4</accession>
<organism evidence="3 4">
    <name type="scientific">Streptomyces lutosisoli</name>
    <dbReference type="NCBI Taxonomy" id="2665721"/>
    <lineage>
        <taxon>Bacteria</taxon>
        <taxon>Bacillati</taxon>
        <taxon>Actinomycetota</taxon>
        <taxon>Actinomycetes</taxon>
        <taxon>Kitasatosporales</taxon>
        <taxon>Streptomycetaceae</taxon>
        <taxon>Streptomyces</taxon>
    </lineage>
</organism>
<dbReference type="GO" id="GO:0016491">
    <property type="term" value="F:oxidoreductase activity"/>
    <property type="evidence" value="ECO:0007669"/>
    <property type="project" value="UniProtKB-KW"/>
</dbReference>
<evidence type="ECO:0000313" key="4">
    <source>
        <dbReference type="Proteomes" id="UP001596957"/>
    </source>
</evidence>
<evidence type="ECO:0000259" key="2">
    <source>
        <dbReference type="Pfam" id="PF00296"/>
    </source>
</evidence>
<evidence type="ECO:0000256" key="1">
    <source>
        <dbReference type="ARBA" id="ARBA00023002"/>
    </source>
</evidence>
<dbReference type="PANTHER" id="PTHR43244">
    <property type="match status" value="1"/>
</dbReference>
<dbReference type="Proteomes" id="UP001596957">
    <property type="component" value="Unassembled WGS sequence"/>
</dbReference>
<dbReference type="InterPro" id="IPR019910">
    <property type="entry name" value="Lucif-like_OxRdtase_MSMEG_4879"/>
</dbReference>
<feature type="domain" description="Luciferase-like" evidence="2">
    <location>
        <begin position="17"/>
        <end position="288"/>
    </location>
</feature>
<sequence length="323" mass="34113">MAGGIVRVGVMIGPERGDSARKVARMIDDVTWAENAGLDTAWVPQIPTDFDALTAVALMGARTARIELGTAVVPLQAQHPIALARQALSAQAAARGRLALGIGPSHHWIVRDMLGLPYERPAGLTRDYLDVLDKALGGPGPVDVENATFTVHNPLDLGPVSPLPVLLAALGPVMLALAGERADGTVLWMADERAVAEHVVPRITKAAEGAGRPAPRVVAGIPVCLCRPSEVDAARERANRILGEAEISPNYQRLLDYGDATDIGDLCAAGDEKAIADRFRRFADAGVTDLSVRLLPLGEGRDALVASKRRTREVLAGIAADLR</sequence>
<reference evidence="4" key="1">
    <citation type="journal article" date="2019" name="Int. J. Syst. Evol. Microbiol.">
        <title>The Global Catalogue of Microorganisms (GCM) 10K type strain sequencing project: providing services to taxonomists for standard genome sequencing and annotation.</title>
        <authorList>
            <consortium name="The Broad Institute Genomics Platform"/>
            <consortium name="The Broad Institute Genome Sequencing Center for Infectious Disease"/>
            <person name="Wu L."/>
            <person name="Ma J."/>
        </authorList>
    </citation>
    <scope>NUCLEOTIDE SEQUENCE [LARGE SCALE GENOMIC DNA]</scope>
    <source>
        <strain evidence="4">CGMCC 4.7198</strain>
    </source>
</reference>